<dbReference type="Proteomes" id="UP000189703">
    <property type="component" value="Unplaced"/>
</dbReference>
<evidence type="ECO:0000313" key="6">
    <source>
        <dbReference type="Proteomes" id="UP000189703"/>
    </source>
</evidence>
<sequence>MANIPRNMKRMESRKSHSWWWDSHISPKNSKWLAENLEEMDRSVKRMLRLIEEEGDSFAKKAEMYYEKRPQLISHVEDFYRMYRSLAERYDHLTGELRKSIPSELQSQGSGISDVSSDPVSPMQTADRKLIRRKSSPRAAGFDFFLGSGGGSSDVSRKEVDESSSDSDSDTDDALSINNYSESQMNGDGGLQQRIIEVDVELQHMNEKPQMVEEENSEGSLKVMENEKYEDLYGRIAQYGEELVVANEKLRVSEEEIARLKNELSEETHNLQVQLELAHKDIEIRETEVNSERIQVLELQKRVEALEANVLVTDSKIEVLMEELKTKTEALQSKEEEIVRLKLELGKRGHLEANCNADMVSPSKDNEPHVPELVGRIKVLESDLLDRNCNIEALEQMLRITNERQCCSEEVIERLKHEVERNESPKAVTTLQIELESARKDIASLESQLELEKREILQLQVQIMIYKADISDRDQEVRKLQAAISDANRNFSLEKSRLQAEHSSLSTQHAMLEAKLEGWESKGQTLEEKIRQIESEKFNMQAQHGSEKMKMQIDIEQSKADITKKAEHIEVLNKSFDALKLKYDMLISDRDELNAKILALMDELSARDDRIHHMEENLHKSSIEHMELIKRSDVARKEVDKLQSRVKELEEEVEKQRIVILDGAEEKREAIRQLCFSLEHYRNGYEQLRQAFLGHRRQAVLAS</sequence>
<dbReference type="InterPro" id="IPR051861">
    <property type="entry name" value="NET_actin-binding_domain"/>
</dbReference>
<dbReference type="Pfam" id="PF07765">
    <property type="entry name" value="KIP1"/>
    <property type="match status" value="1"/>
</dbReference>
<protein>
    <submittedName>
        <fullName evidence="7 8">Protein NETWORKED 4A-like</fullName>
    </submittedName>
</protein>
<name>A0A1U7ZK54_NELNU</name>
<evidence type="ECO:0000256" key="1">
    <source>
        <dbReference type="ARBA" id="ARBA00023054"/>
    </source>
</evidence>
<evidence type="ECO:0000256" key="4">
    <source>
        <dbReference type="SAM" id="MobiDB-lite"/>
    </source>
</evidence>
<dbReference type="Gene3D" id="1.10.287.1490">
    <property type="match status" value="1"/>
</dbReference>
<evidence type="ECO:0000256" key="3">
    <source>
        <dbReference type="SAM" id="Coils"/>
    </source>
</evidence>
<accession>A0A1U7ZK54</accession>
<keyword evidence="1 3" id="KW-0175">Coiled coil</keyword>
<proteinExistence type="inferred from homology"/>
<gene>
    <name evidence="7 8" type="primary">LOC104593750</name>
</gene>
<dbReference type="OrthoDB" id="1877257at2759"/>
<evidence type="ECO:0000256" key="2">
    <source>
        <dbReference type="ARBA" id="ARBA00038006"/>
    </source>
</evidence>
<evidence type="ECO:0000259" key="5">
    <source>
        <dbReference type="PROSITE" id="PS51774"/>
    </source>
</evidence>
<dbReference type="KEGG" id="nnu:104593750"/>
<feature type="domain" description="NAB" evidence="5">
    <location>
        <begin position="17"/>
        <end position="97"/>
    </location>
</feature>
<dbReference type="eggNOG" id="ENOG502QQTB">
    <property type="taxonomic scope" value="Eukaryota"/>
</dbReference>
<organism evidence="6 8">
    <name type="scientific">Nelumbo nucifera</name>
    <name type="common">Sacred lotus</name>
    <dbReference type="NCBI Taxonomy" id="4432"/>
    <lineage>
        <taxon>Eukaryota</taxon>
        <taxon>Viridiplantae</taxon>
        <taxon>Streptophyta</taxon>
        <taxon>Embryophyta</taxon>
        <taxon>Tracheophyta</taxon>
        <taxon>Spermatophyta</taxon>
        <taxon>Magnoliopsida</taxon>
        <taxon>Proteales</taxon>
        <taxon>Nelumbonaceae</taxon>
        <taxon>Nelumbo</taxon>
    </lineage>
</organism>
<dbReference type="PANTHER" id="PTHR32258">
    <property type="entry name" value="PROTEIN NETWORKED 4A"/>
    <property type="match status" value="1"/>
</dbReference>
<dbReference type="OMA" id="HQLHMEH"/>
<dbReference type="RefSeq" id="XP_010252034.1">
    <property type="nucleotide sequence ID" value="XM_010253732.2"/>
</dbReference>
<dbReference type="PANTHER" id="PTHR32258:SF3">
    <property type="entry name" value="PROTEIN NETWORKED 4A"/>
    <property type="match status" value="1"/>
</dbReference>
<feature type="coiled-coil region" evidence="3">
    <location>
        <begin position="428"/>
        <end position="543"/>
    </location>
</feature>
<feature type="compositionally biased region" description="Acidic residues" evidence="4">
    <location>
        <begin position="162"/>
        <end position="173"/>
    </location>
</feature>
<feature type="coiled-coil region" evidence="3">
    <location>
        <begin position="632"/>
        <end position="659"/>
    </location>
</feature>
<comment type="similarity">
    <text evidence="2">Belongs to the NET family.</text>
</comment>
<dbReference type="InterPro" id="IPR011684">
    <property type="entry name" value="NAB"/>
</dbReference>
<feature type="compositionally biased region" description="Polar residues" evidence="4">
    <location>
        <begin position="176"/>
        <end position="186"/>
    </location>
</feature>
<evidence type="ECO:0000313" key="7">
    <source>
        <dbReference type="RefSeq" id="XP_010252033.1"/>
    </source>
</evidence>
<dbReference type="GeneID" id="104593750"/>
<feature type="region of interest" description="Disordered" evidence="4">
    <location>
        <begin position="151"/>
        <end position="189"/>
    </location>
</feature>
<dbReference type="RefSeq" id="XP_010252033.1">
    <property type="nucleotide sequence ID" value="XM_010253731.2"/>
</dbReference>
<dbReference type="GO" id="GO:0005774">
    <property type="term" value="C:vacuolar membrane"/>
    <property type="evidence" value="ECO:0000318"/>
    <property type="project" value="GO_Central"/>
</dbReference>
<dbReference type="AlphaFoldDB" id="A0A1U7ZK54"/>
<evidence type="ECO:0000313" key="8">
    <source>
        <dbReference type="RefSeq" id="XP_010252034.1"/>
    </source>
</evidence>
<reference evidence="7 8" key="1">
    <citation type="submission" date="2025-04" db="UniProtKB">
        <authorList>
            <consortium name="RefSeq"/>
        </authorList>
    </citation>
    <scope>IDENTIFICATION</scope>
</reference>
<dbReference type="PROSITE" id="PS51774">
    <property type="entry name" value="NAB"/>
    <property type="match status" value="1"/>
</dbReference>
<keyword evidence="6" id="KW-1185">Reference proteome</keyword>
<feature type="region of interest" description="Disordered" evidence="4">
    <location>
        <begin position="101"/>
        <end position="132"/>
    </location>
</feature>
<feature type="coiled-coil region" evidence="3">
    <location>
        <begin position="236"/>
        <end position="344"/>
    </location>
</feature>
<feature type="compositionally biased region" description="Polar residues" evidence="4">
    <location>
        <begin position="103"/>
        <end position="124"/>
    </location>
</feature>
<dbReference type="GO" id="GO:0003779">
    <property type="term" value="F:actin binding"/>
    <property type="evidence" value="ECO:0007669"/>
    <property type="project" value="InterPro"/>
</dbReference>